<organism evidence="14 15">
    <name type="scientific">Roseateles terrae</name>
    <dbReference type="NCBI Taxonomy" id="431060"/>
    <lineage>
        <taxon>Bacteria</taxon>
        <taxon>Pseudomonadati</taxon>
        <taxon>Pseudomonadota</taxon>
        <taxon>Betaproteobacteria</taxon>
        <taxon>Burkholderiales</taxon>
        <taxon>Sphaerotilaceae</taxon>
        <taxon>Roseateles</taxon>
    </lineage>
</organism>
<feature type="compositionally biased region" description="Basic and acidic residues" evidence="10">
    <location>
        <begin position="503"/>
        <end position="513"/>
    </location>
</feature>
<keyword evidence="14" id="KW-0282">Flagellum</keyword>
<dbReference type="Gene3D" id="3.30.300.30">
    <property type="match status" value="1"/>
</dbReference>
<dbReference type="InterPro" id="IPR000067">
    <property type="entry name" value="FlgMring_FliF"/>
</dbReference>
<feature type="transmembrane region" description="Helical" evidence="11">
    <location>
        <begin position="44"/>
        <end position="63"/>
    </location>
</feature>
<dbReference type="InterPro" id="IPR045851">
    <property type="entry name" value="AMP-bd_C_sf"/>
</dbReference>
<feature type="compositionally biased region" description="Polar residues" evidence="10">
    <location>
        <begin position="357"/>
        <end position="369"/>
    </location>
</feature>
<dbReference type="Pfam" id="PF08345">
    <property type="entry name" value="YscJ_FliF_C"/>
    <property type="match status" value="1"/>
</dbReference>
<dbReference type="PANTHER" id="PTHR30046">
    <property type="entry name" value="FLAGELLAR M-RING PROTEIN"/>
    <property type="match status" value="1"/>
</dbReference>
<feature type="transmembrane region" description="Helical" evidence="11">
    <location>
        <begin position="465"/>
        <end position="484"/>
    </location>
</feature>
<comment type="caution">
    <text evidence="14">The sequence shown here is derived from an EMBL/GenBank/DDBJ whole genome shotgun (WGS) entry which is preliminary data.</text>
</comment>
<protein>
    <recommendedName>
        <fullName evidence="9">Flagellar M-ring protein</fullName>
    </recommendedName>
</protein>
<keyword evidence="14" id="KW-0966">Cell projection</keyword>
<reference evidence="14 15" key="1">
    <citation type="submission" date="2020-08" db="EMBL/GenBank/DDBJ databases">
        <title>Genomic Encyclopedia of Type Strains, Phase III (KMG-III): the genomes of soil and plant-associated and newly described type strains.</title>
        <authorList>
            <person name="Whitman W."/>
        </authorList>
    </citation>
    <scope>NUCLEOTIDE SEQUENCE [LARGE SCALE GENOMIC DNA]</scope>
    <source>
        <strain evidence="14 15">CECT 7247</strain>
    </source>
</reference>
<proteinExistence type="inferred from homology"/>
<evidence type="ECO:0000256" key="1">
    <source>
        <dbReference type="ARBA" id="ARBA00004117"/>
    </source>
</evidence>
<comment type="subcellular location">
    <subcellularLocation>
        <location evidence="1 9">Bacterial flagellum basal body</location>
    </subcellularLocation>
    <subcellularLocation>
        <location evidence="2">Cell membrane</location>
        <topology evidence="2">Multi-pass membrane protein</topology>
    </subcellularLocation>
</comment>
<dbReference type="EMBL" id="JACHXO010000002">
    <property type="protein sequence ID" value="MBB3194133.1"/>
    <property type="molecule type" value="Genomic_DNA"/>
</dbReference>
<evidence type="ECO:0000256" key="6">
    <source>
        <dbReference type="ARBA" id="ARBA00022989"/>
    </source>
</evidence>
<keyword evidence="14" id="KW-0969">Cilium</keyword>
<evidence type="ECO:0000313" key="15">
    <source>
        <dbReference type="Proteomes" id="UP000574369"/>
    </source>
</evidence>
<feature type="region of interest" description="Disordered" evidence="10">
    <location>
        <begin position="348"/>
        <end position="369"/>
    </location>
</feature>
<evidence type="ECO:0000259" key="12">
    <source>
        <dbReference type="Pfam" id="PF01514"/>
    </source>
</evidence>
<evidence type="ECO:0000259" key="13">
    <source>
        <dbReference type="Pfam" id="PF08345"/>
    </source>
</evidence>
<evidence type="ECO:0000313" key="14">
    <source>
        <dbReference type="EMBL" id="MBB3194133.1"/>
    </source>
</evidence>
<evidence type="ECO:0000256" key="3">
    <source>
        <dbReference type="ARBA" id="ARBA00007971"/>
    </source>
</evidence>
<evidence type="ECO:0000256" key="8">
    <source>
        <dbReference type="ARBA" id="ARBA00023143"/>
    </source>
</evidence>
<gene>
    <name evidence="14" type="ORF">FHS28_001518</name>
</gene>
<dbReference type="PIRSF" id="PIRSF004862">
    <property type="entry name" value="FliF"/>
    <property type="match status" value="1"/>
</dbReference>
<comment type="function">
    <text evidence="9">The M ring may be actively involved in energy transduction.</text>
</comment>
<evidence type="ECO:0000256" key="9">
    <source>
        <dbReference type="PIRNR" id="PIRNR004862"/>
    </source>
</evidence>
<dbReference type="PANTHER" id="PTHR30046:SF0">
    <property type="entry name" value="FLAGELLAR M-RING PROTEIN"/>
    <property type="match status" value="1"/>
</dbReference>
<evidence type="ECO:0000256" key="4">
    <source>
        <dbReference type="ARBA" id="ARBA00022475"/>
    </source>
</evidence>
<keyword evidence="4" id="KW-1003">Cell membrane</keyword>
<feature type="region of interest" description="Disordered" evidence="10">
    <location>
        <begin position="495"/>
        <end position="528"/>
    </location>
</feature>
<evidence type="ECO:0000256" key="5">
    <source>
        <dbReference type="ARBA" id="ARBA00022692"/>
    </source>
</evidence>
<dbReference type="Proteomes" id="UP000574369">
    <property type="component" value="Unassembled WGS sequence"/>
</dbReference>
<feature type="domain" description="Flagellar M-ring N-terminal" evidence="12">
    <location>
        <begin position="67"/>
        <end position="241"/>
    </location>
</feature>
<sequence length="610" mass="64374">MNELQTVPSTAAPGWRQRLDGLMSGLGKAAPAAAAGAGAGLRGALPLLALAAVVTALVLMLLWRDQAGYKPVFGHQERVPTADVLAVLDAEHIPYRLHPESGQVLVADSQLGKARMLLAAKGVVAKLPAGLELMDRNDPLGVSQFVQDIRFRRGLEGELAQSMMALDAVESARVHLSIARSSSFVLNDGQKSSASVVVTLKPGRTLSHEQIAAAINLVAGSVANLEPSRVSLVDQQGSLLSSRVDLSEGFDGTAQGNEAQKRVQDEVRRNVHELLAPVLGEQNYRLSVTAEVNNDRVQETREQYGDAPKVTNEATREEQDRERIALGIPGSLSNRPAAALAAAAASASQVGPDDTAGNGNSNVARKNASTRQFAYDRSITQVRKSRGRLERLSVAVLLNTAAAPGGAKTWSAEDVAKVERLLNDGLGMDKTRGDKLTVSSLAFPGAPVVEPWYQQRDTLVDVGGWAAYAVAALLGYLLIARPLLRMGQHALGMSPAKARADRRKAGADDRRAEPGQGPDITPLEPLGSSAPTAVAGLAGAAGTDAPALGHTPTAGRSSPVMPLLENFELPPPGSPVDVLVDHLKVLSAKEPERVAEVVKQWVQKKNGRSE</sequence>
<dbReference type="InterPro" id="IPR006182">
    <property type="entry name" value="FliF_N_dom"/>
</dbReference>
<dbReference type="NCBIfam" id="TIGR00206">
    <property type="entry name" value="fliF"/>
    <property type="match status" value="1"/>
</dbReference>
<keyword evidence="6 11" id="KW-1133">Transmembrane helix</keyword>
<comment type="similarity">
    <text evidence="3 9">Belongs to the FliF family.</text>
</comment>
<evidence type="ECO:0000256" key="7">
    <source>
        <dbReference type="ARBA" id="ARBA00023136"/>
    </source>
</evidence>
<evidence type="ECO:0000256" key="11">
    <source>
        <dbReference type="SAM" id="Phobius"/>
    </source>
</evidence>
<dbReference type="Pfam" id="PF01514">
    <property type="entry name" value="YscJ_FliF"/>
    <property type="match status" value="1"/>
</dbReference>
<dbReference type="InterPro" id="IPR043427">
    <property type="entry name" value="YscJ/FliF"/>
</dbReference>
<feature type="domain" description="Flagellar M-ring C-terminal" evidence="13">
    <location>
        <begin position="275"/>
        <end position="443"/>
    </location>
</feature>
<keyword evidence="7 11" id="KW-0472">Membrane</keyword>
<keyword evidence="5 11" id="KW-0812">Transmembrane</keyword>
<name>A0ABR6GPV0_9BURK</name>
<accession>A0ABR6GPV0</accession>
<evidence type="ECO:0000256" key="10">
    <source>
        <dbReference type="SAM" id="MobiDB-lite"/>
    </source>
</evidence>
<evidence type="ECO:0000256" key="2">
    <source>
        <dbReference type="ARBA" id="ARBA00004651"/>
    </source>
</evidence>
<dbReference type="InterPro" id="IPR013556">
    <property type="entry name" value="Flag_M-ring_C"/>
</dbReference>
<dbReference type="PRINTS" id="PR01009">
    <property type="entry name" value="FLGMRINGFLIF"/>
</dbReference>
<keyword evidence="15" id="KW-1185">Reference proteome</keyword>
<keyword evidence="8 9" id="KW-0975">Bacterial flagellum</keyword>